<evidence type="ECO:0000256" key="3">
    <source>
        <dbReference type="ARBA" id="ARBA00022691"/>
    </source>
</evidence>
<dbReference type="SUPFAM" id="SSF53335">
    <property type="entry name" value="S-adenosyl-L-methionine-dependent methyltransferases"/>
    <property type="match status" value="1"/>
</dbReference>
<protein>
    <submittedName>
        <fullName evidence="5">Class I SAM-dependent methyltransferase</fullName>
    </submittedName>
</protein>
<dbReference type="CDD" id="cd02440">
    <property type="entry name" value="AdoMet_MTases"/>
    <property type="match status" value="1"/>
</dbReference>
<dbReference type="GO" id="GO:0032259">
    <property type="term" value="P:methylation"/>
    <property type="evidence" value="ECO:0007669"/>
    <property type="project" value="UniProtKB-KW"/>
</dbReference>
<sequence>MSKNSIYQYYNNLAKTYDENRFENTYGKYIDTQERHFLNSFFRNKNYENILDLGCGTGRLMNFATHGVDFSEEMIKVAQQKHSEKQFAIGNISKIPFSVQFDCIFCFHVIMHQNKEETLKFLEECSNKLNENGILIFDYPTRKRRKVISEQEDWHANNTFTESEISELIKNNWNIKKQNGILLFPIHRFPKKTRNWFLDLDIFLCNTFLRKWASYNIVILEKK</sequence>
<organism evidence="5 6">
    <name type="scientific">Chryseobacterium formosus</name>
    <dbReference type="NCBI Taxonomy" id="1537363"/>
    <lineage>
        <taxon>Bacteria</taxon>
        <taxon>Pseudomonadati</taxon>
        <taxon>Bacteroidota</taxon>
        <taxon>Flavobacteriia</taxon>
        <taxon>Flavobacteriales</taxon>
        <taxon>Weeksellaceae</taxon>
        <taxon>Chryseobacterium group</taxon>
        <taxon>Chryseobacterium</taxon>
    </lineage>
</organism>
<dbReference type="RefSeq" id="WP_267267477.1">
    <property type="nucleotide sequence ID" value="NZ_JAOVZW010000031.1"/>
</dbReference>
<evidence type="ECO:0000313" key="6">
    <source>
        <dbReference type="Proteomes" id="UP001073122"/>
    </source>
</evidence>
<dbReference type="Pfam" id="PF13847">
    <property type="entry name" value="Methyltransf_31"/>
    <property type="match status" value="1"/>
</dbReference>
<keyword evidence="2" id="KW-0808">Transferase</keyword>
<dbReference type="GO" id="GO:0008168">
    <property type="term" value="F:methyltransferase activity"/>
    <property type="evidence" value="ECO:0007669"/>
    <property type="project" value="UniProtKB-KW"/>
</dbReference>
<evidence type="ECO:0000256" key="2">
    <source>
        <dbReference type="ARBA" id="ARBA00022679"/>
    </source>
</evidence>
<evidence type="ECO:0000259" key="4">
    <source>
        <dbReference type="Pfam" id="PF13847"/>
    </source>
</evidence>
<dbReference type="InterPro" id="IPR029063">
    <property type="entry name" value="SAM-dependent_MTases_sf"/>
</dbReference>
<accession>A0ABT3XX71</accession>
<comment type="caution">
    <text evidence="5">The sequence shown here is derived from an EMBL/GenBank/DDBJ whole genome shotgun (WGS) entry which is preliminary data.</text>
</comment>
<feature type="domain" description="Methyltransferase" evidence="4">
    <location>
        <begin position="48"/>
        <end position="161"/>
    </location>
</feature>
<dbReference type="PANTHER" id="PTHR43464">
    <property type="entry name" value="METHYLTRANSFERASE"/>
    <property type="match status" value="1"/>
</dbReference>
<proteinExistence type="predicted"/>
<evidence type="ECO:0000313" key="5">
    <source>
        <dbReference type="EMBL" id="MCX8526245.1"/>
    </source>
</evidence>
<dbReference type="Gene3D" id="3.40.50.150">
    <property type="entry name" value="Vaccinia Virus protein VP39"/>
    <property type="match status" value="1"/>
</dbReference>
<keyword evidence="3" id="KW-0949">S-adenosyl-L-methionine</keyword>
<dbReference type="InterPro" id="IPR025714">
    <property type="entry name" value="Methyltranfer_dom"/>
</dbReference>
<gene>
    <name evidence="5" type="ORF">OF897_20215</name>
</gene>
<dbReference type="EMBL" id="JAOVZW010000031">
    <property type="protein sequence ID" value="MCX8526245.1"/>
    <property type="molecule type" value="Genomic_DNA"/>
</dbReference>
<evidence type="ECO:0000256" key="1">
    <source>
        <dbReference type="ARBA" id="ARBA00022603"/>
    </source>
</evidence>
<dbReference type="PANTHER" id="PTHR43464:SF19">
    <property type="entry name" value="UBIQUINONE BIOSYNTHESIS O-METHYLTRANSFERASE, MITOCHONDRIAL"/>
    <property type="match status" value="1"/>
</dbReference>
<keyword evidence="1 5" id="KW-0489">Methyltransferase</keyword>
<name>A0ABT3XX71_9FLAO</name>
<keyword evidence="6" id="KW-1185">Reference proteome</keyword>
<reference evidence="5" key="1">
    <citation type="submission" date="2022-10" db="EMBL/GenBank/DDBJ databases">
        <title>Chryseobacterium sp. nov., a novel bacterial species.</title>
        <authorList>
            <person name="Cao Y."/>
        </authorList>
    </citation>
    <scope>NUCLEOTIDE SEQUENCE</scope>
    <source>
        <strain evidence="5">CCTCC AB2015118</strain>
    </source>
</reference>
<dbReference type="Proteomes" id="UP001073122">
    <property type="component" value="Unassembled WGS sequence"/>
</dbReference>